<keyword evidence="3" id="KW-0805">Transcription regulation</keyword>
<dbReference type="OrthoDB" id="9804020at2"/>
<feature type="compositionally biased region" description="Basic and acidic residues" evidence="6">
    <location>
        <begin position="96"/>
        <end position="106"/>
    </location>
</feature>
<dbReference type="EMBL" id="LXJZ01000188">
    <property type="protein sequence ID" value="OAJ56052.1"/>
    <property type="molecule type" value="Genomic_DNA"/>
</dbReference>
<feature type="domain" description="HTH gntR-type" evidence="7">
    <location>
        <begin position="20"/>
        <end position="88"/>
    </location>
</feature>
<reference evidence="10 11" key="1">
    <citation type="submission" date="2016-04" db="EMBL/GenBank/DDBJ databases">
        <title>Reclassification of Paraburkholderia panaciterrae (Farh et al. 2015) Dobritsa &amp; Samadpour 2016 as a later homotypic synonym of Paraburkholderia ginsengiterrae (Farh et al. 2015) Dobritsa &amp; Samadpour 2016.</title>
        <authorList>
            <person name="Dobritsa A.P."/>
            <person name="Kutumbaka K."/>
            <person name="Samadpour M."/>
        </authorList>
    </citation>
    <scope>NUCLEOTIDE SEQUENCE [LARGE SCALE GENOMIC DNA]</scope>
    <source>
        <strain evidence="9 11">DCY85</strain>
        <strain evidence="8 10">DCY85-1</strain>
    </source>
</reference>
<evidence type="ECO:0000256" key="1">
    <source>
        <dbReference type="ARBA" id="ARBA00005384"/>
    </source>
</evidence>
<dbReference type="Gene3D" id="1.10.10.10">
    <property type="entry name" value="Winged helix-like DNA-binding domain superfamily/Winged helix DNA-binding domain"/>
    <property type="match status" value="1"/>
</dbReference>
<keyword evidence="2" id="KW-0663">Pyridoxal phosphate</keyword>
<dbReference type="Proteomes" id="UP000077961">
    <property type="component" value="Unassembled WGS sequence"/>
</dbReference>
<dbReference type="GO" id="GO:0030170">
    <property type="term" value="F:pyridoxal phosphate binding"/>
    <property type="evidence" value="ECO:0007669"/>
    <property type="project" value="InterPro"/>
</dbReference>
<dbReference type="InterPro" id="IPR036390">
    <property type="entry name" value="WH_DNA-bd_sf"/>
</dbReference>
<keyword evidence="5" id="KW-0804">Transcription</keyword>
<evidence type="ECO:0000259" key="7">
    <source>
        <dbReference type="PROSITE" id="PS50949"/>
    </source>
</evidence>
<dbReference type="InterPro" id="IPR015424">
    <property type="entry name" value="PyrdxlP-dep_Trfase"/>
</dbReference>
<dbReference type="RefSeq" id="WP_064270011.1">
    <property type="nucleotide sequence ID" value="NZ_LXJZ01000188.1"/>
</dbReference>
<name>A0A1A9N7Q5_9BURK</name>
<dbReference type="SMART" id="SM00345">
    <property type="entry name" value="HTH_GNTR"/>
    <property type="match status" value="1"/>
</dbReference>
<dbReference type="PRINTS" id="PR00035">
    <property type="entry name" value="HTHGNTR"/>
</dbReference>
<dbReference type="InterPro" id="IPR004839">
    <property type="entry name" value="Aminotransferase_I/II_large"/>
</dbReference>
<evidence type="ECO:0000256" key="3">
    <source>
        <dbReference type="ARBA" id="ARBA00023015"/>
    </source>
</evidence>
<keyword evidence="4" id="KW-0238">DNA-binding</keyword>
<dbReference type="Proteomes" id="UP000078116">
    <property type="component" value="Unassembled WGS sequence"/>
</dbReference>
<dbReference type="InterPro" id="IPR036388">
    <property type="entry name" value="WH-like_DNA-bd_sf"/>
</dbReference>
<dbReference type="STRING" id="1462993.A6V36_34060"/>
<organism evidence="9 11">
    <name type="scientific">Paraburkholderia ginsengiterrae</name>
    <dbReference type="NCBI Taxonomy" id="1462993"/>
    <lineage>
        <taxon>Bacteria</taxon>
        <taxon>Pseudomonadati</taxon>
        <taxon>Pseudomonadota</taxon>
        <taxon>Betaproteobacteria</taxon>
        <taxon>Burkholderiales</taxon>
        <taxon>Burkholderiaceae</taxon>
        <taxon>Paraburkholderia</taxon>
    </lineage>
</organism>
<evidence type="ECO:0000256" key="2">
    <source>
        <dbReference type="ARBA" id="ARBA00022898"/>
    </source>
</evidence>
<dbReference type="AlphaFoldDB" id="A0A1A9N7Q5"/>
<evidence type="ECO:0000313" key="8">
    <source>
        <dbReference type="EMBL" id="OAJ56052.1"/>
    </source>
</evidence>
<comment type="similarity">
    <text evidence="1">In the C-terminal section; belongs to the class-I pyridoxal-phosphate-dependent aminotransferase family.</text>
</comment>
<sequence>MADSLLADLLIGRLRRDGSIPLQIQIANGIRDAVSDGTLKASARLPSSRTLAAALGVSRITVVTAYDRLSADGYLHTDSTSGTLVSDKLPQSMKSAPRESTARTLSERGEQLIRAPAGIQERKGAFVPGVCDTDYFPYQIWRRIQNRYLGEQHADLMGYSNPGGYLPLRRALAEYLRVSRAVRASPEQIIVTMGSNQSIDLCSRMLADVGELAYVENPCHWATPILLRANGLEVEAIDVDSNGMKLERCLRRPRLVVMTPSHQFPMGVTLSDERRACLRVAAERWDAFVLEDDYDSEFRYDQRPLPSLQGVDENGRVILMGTFSKVMYPGMRLSYIVVPPDLVDSFAAASLRLYRPGHLSLQAAMADFMADGHFSTHIRRMRDIYGARQSELLRCLDQCFGDALETSRNAAGLHMTIRIRDLVDFDTTVSRSLEQGIYLRRLHTFNQGDSGFRDGFLLGFGALDIEAIRPAVQTFARIVESVMSVPDSR</sequence>
<dbReference type="PROSITE" id="PS50949">
    <property type="entry name" value="HTH_GNTR"/>
    <property type="match status" value="1"/>
</dbReference>
<protein>
    <recommendedName>
        <fullName evidence="7">HTH gntR-type domain-containing protein</fullName>
    </recommendedName>
</protein>
<evidence type="ECO:0000256" key="6">
    <source>
        <dbReference type="SAM" id="MobiDB-lite"/>
    </source>
</evidence>
<dbReference type="EMBL" id="LXKA01000209">
    <property type="protein sequence ID" value="OAJ61580.1"/>
    <property type="molecule type" value="Genomic_DNA"/>
</dbReference>
<dbReference type="Gene3D" id="3.40.640.10">
    <property type="entry name" value="Type I PLP-dependent aspartate aminotransferase-like (Major domain)"/>
    <property type="match status" value="1"/>
</dbReference>
<dbReference type="CDD" id="cd00609">
    <property type="entry name" value="AAT_like"/>
    <property type="match status" value="1"/>
</dbReference>
<gene>
    <name evidence="8" type="ORF">A6V36_34060</name>
    <name evidence="9" type="ORF">A6V37_24835</name>
</gene>
<dbReference type="InterPro" id="IPR051446">
    <property type="entry name" value="HTH_trans_reg/aminotransferase"/>
</dbReference>
<evidence type="ECO:0000256" key="4">
    <source>
        <dbReference type="ARBA" id="ARBA00023125"/>
    </source>
</evidence>
<dbReference type="PANTHER" id="PTHR46577:SF1">
    <property type="entry name" value="HTH-TYPE TRANSCRIPTIONAL REGULATORY PROTEIN GABR"/>
    <property type="match status" value="1"/>
</dbReference>
<accession>A0A1A9N7Q5</accession>
<dbReference type="GO" id="GO:0003700">
    <property type="term" value="F:DNA-binding transcription factor activity"/>
    <property type="evidence" value="ECO:0007669"/>
    <property type="project" value="InterPro"/>
</dbReference>
<dbReference type="InterPro" id="IPR000524">
    <property type="entry name" value="Tscrpt_reg_HTH_GntR"/>
</dbReference>
<proteinExistence type="inferred from homology"/>
<dbReference type="Pfam" id="PF00155">
    <property type="entry name" value="Aminotran_1_2"/>
    <property type="match status" value="1"/>
</dbReference>
<keyword evidence="10" id="KW-1185">Reference proteome</keyword>
<dbReference type="PANTHER" id="PTHR46577">
    <property type="entry name" value="HTH-TYPE TRANSCRIPTIONAL REGULATORY PROTEIN GABR"/>
    <property type="match status" value="1"/>
</dbReference>
<feature type="region of interest" description="Disordered" evidence="6">
    <location>
        <begin position="85"/>
        <end position="106"/>
    </location>
</feature>
<evidence type="ECO:0000313" key="10">
    <source>
        <dbReference type="Proteomes" id="UP000077961"/>
    </source>
</evidence>
<evidence type="ECO:0000313" key="9">
    <source>
        <dbReference type="EMBL" id="OAJ61580.1"/>
    </source>
</evidence>
<evidence type="ECO:0000256" key="5">
    <source>
        <dbReference type="ARBA" id="ARBA00023163"/>
    </source>
</evidence>
<dbReference type="SUPFAM" id="SSF46785">
    <property type="entry name" value="Winged helix' DNA-binding domain"/>
    <property type="match status" value="1"/>
</dbReference>
<dbReference type="SUPFAM" id="SSF53383">
    <property type="entry name" value="PLP-dependent transferases"/>
    <property type="match status" value="1"/>
</dbReference>
<dbReference type="GO" id="GO:0003677">
    <property type="term" value="F:DNA binding"/>
    <property type="evidence" value="ECO:0007669"/>
    <property type="project" value="UniProtKB-KW"/>
</dbReference>
<evidence type="ECO:0000313" key="11">
    <source>
        <dbReference type="Proteomes" id="UP000078116"/>
    </source>
</evidence>
<dbReference type="Pfam" id="PF00392">
    <property type="entry name" value="GntR"/>
    <property type="match status" value="1"/>
</dbReference>
<dbReference type="InterPro" id="IPR015421">
    <property type="entry name" value="PyrdxlP-dep_Trfase_major"/>
</dbReference>
<dbReference type="CDD" id="cd07377">
    <property type="entry name" value="WHTH_GntR"/>
    <property type="match status" value="1"/>
</dbReference>
<comment type="caution">
    <text evidence="9">The sequence shown here is derived from an EMBL/GenBank/DDBJ whole genome shotgun (WGS) entry which is preliminary data.</text>
</comment>